<dbReference type="Proteomes" id="UP001206925">
    <property type="component" value="Unassembled WGS sequence"/>
</dbReference>
<feature type="binding site" description="axial binding residue" evidence="6">
    <location>
        <position position="443"/>
    </location>
    <ligand>
        <name>heme</name>
        <dbReference type="ChEBI" id="CHEBI:30413"/>
    </ligand>
    <ligandPart>
        <name>Fe</name>
        <dbReference type="ChEBI" id="CHEBI:18248"/>
    </ligandPart>
</feature>
<dbReference type="AlphaFoldDB" id="A0AAD5BNU7"/>
<dbReference type="EMBL" id="JAMZMK010011642">
    <property type="protein sequence ID" value="KAI7726524.1"/>
    <property type="molecule type" value="Genomic_DNA"/>
</dbReference>
<dbReference type="PRINTS" id="PR00463">
    <property type="entry name" value="EP450I"/>
</dbReference>
<name>A0AAD5BNU7_AMBAR</name>
<keyword evidence="4" id="KW-0560">Oxidoreductase</keyword>
<dbReference type="GO" id="GO:0020037">
    <property type="term" value="F:heme binding"/>
    <property type="evidence" value="ECO:0007669"/>
    <property type="project" value="InterPro"/>
</dbReference>
<dbReference type="GO" id="GO:0005506">
    <property type="term" value="F:iron ion binding"/>
    <property type="evidence" value="ECO:0007669"/>
    <property type="project" value="InterPro"/>
</dbReference>
<proteinExistence type="inferred from homology"/>
<feature type="chain" id="PRO_5042192033" description="Cytochrome P450" evidence="7">
    <location>
        <begin position="26"/>
        <end position="498"/>
    </location>
</feature>
<dbReference type="InterPro" id="IPR001128">
    <property type="entry name" value="Cyt_P450"/>
</dbReference>
<dbReference type="Pfam" id="PF00067">
    <property type="entry name" value="p450"/>
    <property type="match status" value="1"/>
</dbReference>
<comment type="similarity">
    <text evidence="2">Belongs to the cytochrome P450 family.</text>
</comment>
<dbReference type="InterPro" id="IPR002401">
    <property type="entry name" value="Cyt_P450_E_grp-I"/>
</dbReference>
<dbReference type="InterPro" id="IPR036396">
    <property type="entry name" value="Cyt_P450_sf"/>
</dbReference>
<feature type="signal peptide" evidence="7">
    <location>
        <begin position="1"/>
        <end position="25"/>
    </location>
</feature>
<comment type="cofactor">
    <cofactor evidence="1 6">
        <name>heme</name>
        <dbReference type="ChEBI" id="CHEBI:30413"/>
    </cofactor>
</comment>
<dbReference type="GO" id="GO:0004497">
    <property type="term" value="F:monooxygenase activity"/>
    <property type="evidence" value="ECO:0007669"/>
    <property type="project" value="InterPro"/>
</dbReference>
<dbReference type="CDD" id="cd11064">
    <property type="entry name" value="CYP86A"/>
    <property type="match status" value="1"/>
</dbReference>
<organism evidence="8 9">
    <name type="scientific">Ambrosia artemisiifolia</name>
    <name type="common">Common ragweed</name>
    <dbReference type="NCBI Taxonomy" id="4212"/>
    <lineage>
        <taxon>Eukaryota</taxon>
        <taxon>Viridiplantae</taxon>
        <taxon>Streptophyta</taxon>
        <taxon>Embryophyta</taxon>
        <taxon>Tracheophyta</taxon>
        <taxon>Spermatophyta</taxon>
        <taxon>Magnoliopsida</taxon>
        <taxon>eudicotyledons</taxon>
        <taxon>Gunneridae</taxon>
        <taxon>Pentapetalae</taxon>
        <taxon>asterids</taxon>
        <taxon>campanulids</taxon>
        <taxon>Asterales</taxon>
        <taxon>Asteraceae</taxon>
        <taxon>Asteroideae</taxon>
        <taxon>Heliantheae alliance</taxon>
        <taxon>Heliantheae</taxon>
        <taxon>Ambrosia</taxon>
    </lineage>
</organism>
<dbReference type="SUPFAM" id="SSF48264">
    <property type="entry name" value="Cytochrome P450"/>
    <property type="match status" value="1"/>
</dbReference>
<gene>
    <name evidence="8" type="ORF">M8C21_016214</name>
</gene>
<dbReference type="GO" id="GO:0016705">
    <property type="term" value="F:oxidoreductase activity, acting on paired donors, with incorporation or reduction of molecular oxygen"/>
    <property type="evidence" value="ECO:0007669"/>
    <property type="project" value="InterPro"/>
</dbReference>
<keyword evidence="6" id="KW-0349">Heme</keyword>
<keyword evidence="9" id="KW-1185">Reference proteome</keyword>
<keyword evidence="5 6" id="KW-0408">Iron</keyword>
<evidence type="ECO:0000256" key="6">
    <source>
        <dbReference type="PIRSR" id="PIRSR602401-1"/>
    </source>
</evidence>
<protein>
    <recommendedName>
        <fullName evidence="10">Cytochrome P450</fullName>
    </recommendedName>
</protein>
<keyword evidence="3 6" id="KW-0479">Metal-binding</keyword>
<evidence type="ECO:0000256" key="5">
    <source>
        <dbReference type="ARBA" id="ARBA00023004"/>
    </source>
</evidence>
<evidence type="ECO:0000313" key="9">
    <source>
        <dbReference type="Proteomes" id="UP001206925"/>
    </source>
</evidence>
<dbReference type="PRINTS" id="PR00385">
    <property type="entry name" value="P450"/>
</dbReference>
<sequence>MFQPLLLLFSLLLPLLFFFKHKSKSNTNTKTPPKPYPLIGHYLSIYTNRHRLVQWTSDAVLNSPTSTFLIHRPFGETRLITGNPTVVQHILKTKFINYQKGDIFRATLFDLLGHGIFNVNGNEWKFQRQLSSHEFNTKSLRHFVENVVDNELNERLIPILTTAAINNTIIDLQDILQRFAFDNICKIAFGYDPSYLTPSLPQEKFASAFEDAVKISGERFRTITPLVWKIKRVLNMGSEKRLKEAVLEIRQFATKVLKEKKKELENKSLIQSVDLLSRFISSGHSDEKFVTDMVISFILAGRDTTSAALTWFFWLVFKNPKVESLIVEEVDEKSDSAIYDEVKEMVYTHASLCESMRLYPPVPVDSKTASEDDVLPDGTFVKKGMMISYHPYAMGRMENLWGRDWMEFRPEWWLEEDETTGTIRFAAKDAYTYPVFQAGPRICLGKDMAFLQMKRVVAGVLRQFKVVPVADDGGEPVFVAALTSKMQGGFPVKIKERK</sequence>
<dbReference type="PANTHER" id="PTHR24296">
    <property type="entry name" value="CYTOCHROME P450"/>
    <property type="match status" value="1"/>
</dbReference>
<evidence type="ECO:0000313" key="8">
    <source>
        <dbReference type="EMBL" id="KAI7726524.1"/>
    </source>
</evidence>
<reference evidence="8" key="1">
    <citation type="submission" date="2022-06" db="EMBL/GenBank/DDBJ databases">
        <title>Uncovering the hologenomic basis of an extraordinary plant invasion.</title>
        <authorList>
            <person name="Bieker V.C."/>
            <person name="Martin M.D."/>
            <person name="Gilbert T."/>
            <person name="Hodgins K."/>
            <person name="Battlay P."/>
            <person name="Petersen B."/>
            <person name="Wilson J."/>
        </authorList>
    </citation>
    <scope>NUCLEOTIDE SEQUENCE</scope>
    <source>
        <strain evidence="8">AA19_3_7</strain>
        <tissue evidence="8">Leaf</tissue>
    </source>
</reference>
<evidence type="ECO:0000256" key="1">
    <source>
        <dbReference type="ARBA" id="ARBA00001971"/>
    </source>
</evidence>
<evidence type="ECO:0000256" key="7">
    <source>
        <dbReference type="SAM" id="SignalP"/>
    </source>
</evidence>
<evidence type="ECO:0008006" key="10">
    <source>
        <dbReference type="Google" id="ProtNLM"/>
    </source>
</evidence>
<accession>A0AAD5BNU7</accession>
<evidence type="ECO:0000256" key="2">
    <source>
        <dbReference type="ARBA" id="ARBA00010617"/>
    </source>
</evidence>
<evidence type="ECO:0000256" key="3">
    <source>
        <dbReference type="ARBA" id="ARBA00022723"/>
    </source>
</evidence>
<evidence type="ECO:0000256" key="4">
    <source>
        <dbReference type="ARBA" id="ARBA00023002"/>
    </source>
</evidence>
<comment type="caution">
    <text evidence="8">The sequence shown here is derived from an EMBL/GenBank/DDBJ whole genome shotgun (WGS) entry which is preliminary data.</text>
</comment>
<dbReference type="Gene3D" id="1.10.630.10">
    <property type="entry name" value="Cytochrome P450"/>
    <property type="match status" value="1"/>
</dbReference>
<keyword evidence="7" id="KW-0732">Signal</keyword>